<feature type="transmembrane region" description="Helical" evidence="1">
    <location>
        <begin position="178"/>
        <end position="204"/>
    </location>
</feature>
<reference evidence="2" key="1">
    <citation type="submission" date="2010-12" db="EMBL/GenBank/DDBJ databases">
        <title>Complete sequence of Bacillus cellulosilyticus DSM 2522.</title>
        <authorList>
            <consortium name="US DOE Joint Genome Institute"/>
            <person name="Lucas S."/>
            <person name="Copeland A."/>
            <person name="Lapidus A."/>
            <person name="Cheng J.-F."/>
            <person name="Bruce D."/>
            <person name="Goodwin L."/>
            <person name="Pitluck S."/>
            <person name="Chertkov O."/>
            <person name="Detter J.C."/>
            <person name="Han C."/>
            <person name="Tapia R."/>
            <person name="Land M."/>
            <person name="Hauser L."/>
            <person name="Jeffries C."/>
            <person name="Kyrpides N."/>
            <person name="Ivanova N."/>
            <person name="Mikhailova N."/>
            <person name="Brumm P."/>
            <person name="Mead D."/>
            <person name="Woyke T."/>
        </authorList>
    </citation>
    <scope>NUCLEOTIDE SEQUENCE [LARGE SCALE GENOMIC DNA]</scope>
    <source>
        <strain evidence="2">DSM 2522</strain>
    </source>
</reference>
<gene>
    <name evidence="2" type="ordered locus">Bcell_0593</name>
</gene>
<sequence length="207" mass="23238">MMREYRNDSKVSGNFWFIDRNLLYNFFGPLFSCGKKKYHSEFRKVGKVQLNNEMQTHNQQGFTSEHHEQGNQKKHSVLGIISFIIFGVMFLLAIVAVILVQSSINDYYTIADNTPYTFDELTEMMTLETAAPEYADLMDRADIRLGIAIMLAFGIAVGHVIGVVLGIIGVATAKGKKLFATLGLILNIVSPIVFFFIGLTLIMVPFI</sequence>
<keyword evidence="1" id="KW-1133">Transmembrane helix</keyword>
<protein>
    <recommendedName>
        <fullName evidence="4">DUF4064 domain-containing protein</fullName>
    </recommendedName>
</protein>
<organism evidence="2 3">
    <name type="scientific">Evansella cellulosilytica (strain ATCC 21833 / DSM 2522 / FERM P-1141 / JCM 9156 / N-4)</name>
    <name type="common">Bacillus cellulosilyticus</name>
    <dbReference type="NCBI Taxonomy" id="649639"/>
    <lineage>
        <taxon>Bacteria</taxon>
        <taxon>Bacillati</taxon>
        <taxon>Bacillota</taxon>
        <taxon>Bacilli</taxon>
        <taxon>Bacillales</taxon>
        <taxon>Bacillaceae</taxon>
        <taxon>Evansella</taxon>
    </lineage>
</organism>
<dbReference type="Proteomes" id="UP000001401">
    <property type="component" value="Chromosome"/>
</dbReference>
<evidence type="ECO:0000313" key="3">
    <source>
        <dbReference type="Proteomes" id="UP000001401"/>
    </source>
</evidence>
<dbReference type="AlphaFoldDB" id="E6TYD7"/>
<keyword evidence="1" id="KW-0812">Transmembrane</keyword>
<dbReference type="STRING" id="649639.Bcell_0593"/>
<feature type="transmembrane region" description="Helical" evidence="1">
    <location>
        <begin position="147"/>
        <end position="171"/>
    </location>
</feature>
<feature type="transmembrane region" description="Helical" evidence="1">
    <location>
        <begin position="77"/>
        <end position="100"/>
    </location>
</feature>
<dbReference type="eggNOG" id="ENOG5030E9B">
    <property type="taxonomic scope" value="Bacteria"/>
</dbReference>
<proteinExistence type="predicted"/>
<evidence type="ECO:0000256" key="1">
    <source>
        <dbReference type="SAM" id="Phobius"/>
    </source>
</evidence>
<keyword evidence="1" id="KW-0472">Membrane</keyword>
<dbReference type="HOGENOM" id="CLU_1324250_0_0_9"/>
<name>E6TYD7_EVAC2</name>
<dbReference type="KEGG" id="bco:Bcell_0593"/>
<dbReference type="EMBL" id="CP002394">
    <property type="protein sequence ID" value="ADU28875.1"/>
    <property type="molecule type" value="Genomic_DNA"/>
</dbReference>
<evidence type="ECO:0008006" key="4">
    <source>
        <dbReference type="Google" id="ProtNLM"/>
    </source>
</evidence>
<keyword evidence="3" id="KW-1185">Reference proteome</keyword>
<accession>E6TYD7</accession>
<evidence type="ECO:0000313" key="2">
    <source>
        <dbReference type="EMBL" id="ADU28875.1"/>
    </source>
</evidence>